<protein>
    <submittedName>
        <fullName evidence="1">Uncharacterized protein</fullName>
    </submittedName>
</protein>
<dbReference type="AlphaFoldDB" id="A0A157RMJ0"/>
<organism evidence="1 2">
    <name type="scientific">Bordetella ansorpii</name>
    <dbReference type="NCBI Taxonomy" id="288768"/>
    <lineage>
        <taxon>Bacteria</taxon>
        <taxon>Pseudomonadati</taxon>
        <taxon>Pseudomonadota</taxon>
        <taxon>Betaproteobacteria</taxon>
        <taxon>Burkholderiales</taxon>
        <taxon>Alcaligenaceae</taxon>
        <taxon>Bordetella</taxon>
    </lineage>
</organism>
<sequence length="189" mass="20789">MPEDIKLPESDWHAVFHGAALYGVYYSPAEAQAVVDVVPLASGPVAMYTADQVRAAVLADREERQQWQPIETAPAGLRILLGPREAPVAGMVKHYEDGTCANVVHYNGSVLVADYHCTEWSPLPAGAQRQVAGAVREPVNGDGWKVVWWNESMRLLLPDGYRLDHWNGYRNGTKQLTIKADAQRAKGDA</sequence>
<dbReference type="OrthoDB" id="8690364at2"/>
<proteinExistence type="predicted"/>
<evidence type="ECO:0000313" key="1">
    <source>
        <dbReference type="EMBL" id="SAI59104.1"/>
    </source>
</evidence>
<evidence type="ECO:0000313" key="2">
    <source>
        <dbReference type="Proteomes" id="UP000077037"/>
    </source>
</evidence>
<name>A0A157RMJ0_9BORD</name>
<reference evidence="1 2" key="1">
    <citation type="submission" date="2016-03" db="EMBL/GenBank/DDBJ databases">
        <authorList>
            <consortium name="Pathogen Informatics"/>
        </authorList>
    </citation>
    <scope>NUCLEOTIDE SEQUENCE [LARGE SCALE GENOMIC DNA]</scope>
    <source>
        <strain evidence="1 2">NCTC13364</strain>
    </source>
</reference>
<dbReference type="EMBL" id="FKBS01000029">
    <property type="protein sequence ID" value="SAI59104.1"/>
    <property type="molecule type" value="Genomic_DNA"/>
</dbReference>
<dbReference type="RefSeq" id="WP_066420978.1">
    <property type="nucleotide sequence ID" value="NZ_FKBS01000029.1"/>
</dbReference>
<gene>
    <name evidence="1" type="ORF">SAMEA1982600_05221</name>
</gene>
<dbReference type="Proteomes" id="UP000077037">
    <property type="component" value="Unassembled WGS sequence"/>
</dbReference>
<accession>A0A157RMJ0</accession>